<evidence type="ECO:0000313" key="5">
    <source>
        <dbReference type="Ensembl" id="ENSLLTP00000000040.1"/>
    </source>
</evidence>
<proteinExistence type="inferred from homology"/>
<dbReference type="InterPro" id="IPR001314">
    <property type="entry name" value="Peptidase_S1A"/>
</dbReference>
<dbReference type="Pfam" id="PF00089">
    <property type="entry name" value="Trypsin"/>
    <property type="match status" value="1"/>
</dbReference>
<dbReference type="PANTHER" id="PTHR24253">
    <property type="entry name" value="TRANSMEMBRANE PROTEASE SERINE"/>
    <property type="match status" value="1"/>
</dbReference>
<dbReference type="Proteomes" id="UP000694406">
    <property type="component" value="Unplaced"/>
</dbReference>
<dbReference type="GO" id="GO:0004252">
    <property type="term" value="F:serine-type endopeptidase activity"/>
    <property type="evidence" value="ECO:0007669"/>
    <property type="project" value="InterPro"/>
</dbReference>
<evidence type="ECO:0000256" key="1">
    <source>
        <dbReference type="ARBA" id="ARBA00009228"/>
    </source>
</evidence>
<accession>A0A8C5RBV1</accession>
<dbReference type="GO" id="GO:0006508">
    <property type="term" value="P:proteolysis"/>
    <property type="evidence" value="ECO:0007669"/>
    <property type="project" value="InterPro"/>
</dbReference>
<name>A0A8C5RBV1_LATLA</name>
<feature type="domain" description="Peptidase S1" evidence="4">
    <location>
        <begin position="1"/>
        <end position="200"/>
    </location>
</feature>
<sequence length="255" mass="27540">MTSEGAHPSAPPFWLGAPPPHIRVAAGSNYLGRNNITRWVRKIHLHPLYNPRTYDNDLALLLLQKPIPHSWFHTPLCLPDHTIVPDDNLWESCFVAGWGLTKGNGVPLNLHKSGCPPNIKSAPPPNMVCAGYEEGGRDACQGDSGGPLMCLPPSHSGHGVPRHWYQVGIVSWGRSCAAPRSPGVYTQVSNYHSWLEQTSAHDGRPFRVPQIPASPSLQHQKQNDLWADLESGGGLRAPPAGLCLAALAVVLSALG</sequence>
<dbReference type="InterPro" id="IPR033116">
    <property type="entry name" value="TRYPSIN_SER"/>
</dbReference>
<dbReference type="PRINTS" id="PR00722">
    <property type="entry name" value="CHYMOTRYPSIN"/>
</dbReference>
<protein>
    <recommendedName>
        <fullName evidence="4">Peptidase S1 domain-containing protein</fullName>
    </recommendedName>
</protein>
<dbReference type="CDD" id="cd00190">
    <property type="entry name" value="Tryp_SPc"/>
    <property type="match status" value="1"/>
</dbReference>
<reference evidence="5" key="2">
    <citation type="submission" date="2025-09" db="UniProtKB">
        <authorList>
            <consortium name="Ensembl"/>
        </authorList>
    </citation>
    <scope>IDENTIFICATION</scope>
</reference>
<dbReference type="FunFam" id="2.40.10.10:FF:000002">
    <property type="entry name" value="Transmembrane protease serine"/>
    <property type="match status" value="1"/>
</dbReference>
<dbReference type="PROSITE" id="PS50240">
    <property type="entry name" value="TRYPSIN_DOM"/>
    <property type="match status" value="1"/>
</dbReference>
<dbReference type="Ensembl" id="ENSLLTT00000000041.1">
    <property type="protein sequence ID" value="ENSLLTP00000000040.1"/>
    <property type="gene ID" value="ENSLLTG00000000035.1"/>
</dbReference>
<dbReference type="SMART" id="SM00020">
    <property type="entry name" value="Tryp_SPc"/>
    <property type="match status" value="1"/>
</dbReference>
<dbReference type="GO" id="GO:0035821">
    <property type="term" value="P:modulation of process of another organism"/>
    <property type="evidence" value="ECO:0007669"/>
    <property type="project" value="UniProtKB-ARBA"/>
</dbReference>
<evidence type="ECO:0000256" key="2">
    <source>
        <dbReference type="ARBA" id="ARBA00023157"/>
    </source>
</evidence>
<dbReference type="PANTHER" id="PTHR24253:SF153">
    <property type="entry name" value="SERINE PROTEASE HEPSIN"/>
    <property type="match status" value="1"/>
</dbReference>
<comment type="similarity">
    <text evidence="1">Belongs to the peptidase S1 family. Snake venom subfamily.</text>
</comment>
<organism evidence="5 6">
    <name type="scientific">Laticauda laticaudata</name>
    <name type="common">Blue-ringed sea krait</name>
    <name type="synonym">Blue-lipped sea krait</name>
    <dbReference type="NCBI Taxonomy" id="8630"/>
    <lineage>
        <taxon>Eukaryota</taxon>
        <taxon>Metazoa</taxon>
        <taxon>Chordata</taxon>
        <taxon>Craniata</taxon>
        <taxon>Vertebrata</taxon>
        <taxon>Euteleostomi</taxon>
        <taxon>Lepidosauria</taxon>
        <taxon>Squamata</taxon>
        <taxon>Bifurcata</taxon>
        <taxon>Unidentata</taxon>
        <taxon>Episquamata</taxon>
        <taxon>Toxicofera</taxon>
        <taxon>Serpentes</taxon>
        <taxon>Colubroidea</taxon>
        <taxon>Elapidae</taxon>
        <taxon>Laticaudinae</taxon>
        <taxon>Laticauda</taxon>
    </lineage>
</organism>
<dbReference type="GeneTree" id="ENSGT00940000156020"/>
<dbReference type="AlphaFoldDB" id="A0A8C5RBV1"/>
<dbReference type="GO" id="GO:0005576">
    <property type="term" value="C:extracellular region"/>
    <property type="evidence" value="ECO:0007669"/>
    <property type="project" value="UniProtKB-ARBA"/>
</dbReference>
<keyword evidence="6" id="KW-1185">Reference proteome</keyword>
<comment type="similarity">
    <text evidence="3">Belongs to the peptidase S1 family. CLIP subfamily.</text>
</comment>
<dbReference type="InterPro" id="IPR001254">
    <property type="entry name" value="Trypsin_dom"/>
</dbReference>
<evidence type="ECO:0000256" key="3">
    <source>
        <dbReference type="ARBA" id="ARBA00024195"/>
    </source>
</evidence>
<reference evidence="5" key="1">
    <citation type="submission" date="2025-08" db="UniProtKB">
        <authorList>
            <consortium name="Ensembl"/>
        </authorList>
    </citation>
    <scope>IDENTIFICATION</scope>
</reference>
<dbReference type="SUPFAM" id="SSF50494">
    <property type="entry name" value="Trypsin-like serine proteases"/>
    <property type="match status" value="1"/>
</dbReference>
<evidence type="ECO:0000313" key="6">
    <source>
        <dbReference type="Proteomes" id="UP000694406"/>
    </source>
</evidence>
<dbReference type="Gene3D" id="2.40.10.10">
    <property type="entry name" value="Trypsin-like serine proteases"/>
    <property type="match status" value="1"/>
</dbReference>
<dbReference type="InterPro" id="IPR043504">
    <property type="entry name" value="Peptidase_S1_PA_chymotrypsin"/>
</dbReference>
<keyword evidence="2" id="KW-1015">Disulfide bond</keyword>
<dbReference type="PROSITE" id="PS00135">
    <property type="entry name" value="TRYPSIN_SER"/>
    <property type="match status" value="1"/>
</dbReference>
<evidence type="ECO:0000259" key="4">
    <source>
        <dbReference type="PROSITE" id="PS50240"/>
    </source>
</evidence>
<dbReference type="InterPro" id="IPR009003">
    <property type="entry name" value="Peptidase_S1_PA"/>
</dbReference>